<dbReference type="Proteomes" id="UP000007879">
    <property type="component" value="Unassembled WGS sequence"/>
</dbReference>
<protein>
    <submittedName>
        <fullName evidence="3">Uncharacterized protein</fullName>
    </submittedName>
</protein>
<evidence type="ECO:0000256" key="1">
    <source>
        <dbReference type="SAM" id="MobiDB-lite"/>
    </source>
</evidence>
<evidence type="ECO:0000313" key="4">
    <source>
        <dbReference type="Proteomes" id="UP000007879"/>
    </source>
</evidence>
<proteinExistence type="predicted"/>
<organism evidence="3 4">
    <name type="scientific">Amphimedon queenslandica</name>
    <name type="common">Sponge</name>
    <dbReference type="NCBI Taxonomy" id="400682"/>
    <lineage>
        <taxon>Eukaryota</taxon>
        <taxon>Metazoa</taxon>
        <taxon>Porifera</taxon>
        <taxon>Demospongiae</taxon>
        <taxon>Heteroscleromorpha</taxon>
        <taxon>Haplosclerida</taxon>
        <taxon>Niphatidae</taxon>
        <taxon>Amphimedon</taxon>
    </lineage>
</organism>
<dbReference type="AlphaFoldDB" id="A0AAN0JQ81"/>
<dbReference type="GeneID" id="105314740"/>
<feature type="signal peptide" evidence="2">
    <location>
        <begin position="1"/>
        <end position="20"/>
    </location>
</feature>
<sequence length="234" mass="25277">MKMLYFLLLLFIGSFDVTSASCDCPSSKHTNLEQLENYYHQQGVPPNEKPTTAEQRFINSVVKYLKIDEDSNQSSGGNKGQEGAVAGSCQCTGHPGPTGSPGTGQKGERGPAGPTGAQGPPSGFDALAKYYAKYGRIEIVKFWAVKYLEHNVKPTSPPIGPQGRLVRRSQTLRFPKRGFRDPRDSGDTLDPGDPLDLLDPLHPLGLLLDPLDIPLDSESGGARLFVFPPEVGPT</sequence>
<dbReference type="EnsemblMetazoa" id="XM_020003647.1">
    <property type="protein sequence ID" value="XP_019859206.1"/>
    <property type="gene ID" value="LOC105314740"/>
</dbReference>
<accession>A0AAN0JQ81</accession>
<reference evidence="4" key="1">
    <citation type="journal article" date="2010" name="Nature">
        <title>The Amphimedon queenslandica genome and the evolution of animal complexity.</title>
        <authorList>
            <person name="Srivastava M."/>
            <person name="Simakov O."/>
            <person name="Chapman J."/>
            <person name="Fahey B."/>
            <person name="Gauthier M.E."/>
            <person name="Mitros T."/>
            <person name="Richards G.S."/>
            <person name="Conaco C."/>
            <person name="Dacre M."/>
            <person name="Hellsten U."/>
            <person name="Larroux C."/>
            <person name="Putnam N.H."/>
            <person name="Stanke M."/>
            <person name="Adamska M."/>
            <person name="Darling A."/>
            <person name="Degnan S.M."/>
            <person name="Oakley T.H."/>
            <person name="Plachetzki D.C."/>
            <person name="Zhai Y."/>
            <person name="Adamski M."/>
            <person name="Calcino A."/>
            <person name="Cummins S.F."/>
            <person name="Goodstein D.M."/>
            <person name="Harris C."/>
            <person name="Jackson D.J."/>
            <person name="Leys S.P."/>
            <person name="Shu S."/>
            <person name="Woodcroft B.J."/>
            <person name="Vervoort M."/>
            <person name="Kosik K.S."/>
            <person name="Manning G."/>
            <person name="Degnan B.M."/>
            <person name="Rokhsar D.S."/>
        </authorList>
    </citation>
    <scope>NUCLEOTIDE SEQUENCE [LARGE SCALE GENOMIC DNA]</scope>
</reference>
<feature type="region of interest" description="Disordered" evidence="1">
    <location>
        <begin position="70"/>
        <end position="121"/>
    </location>
</feature>
<dbReference type="KEGG" id="aqu:105314740"/>
<evidence type="ECO:0000256" key="2">
    <source>
        <dbReference type="SAM" id="SignalP"/>
    </source>
</evidence>
<keyword evidence="4" id="KW-1185">Reference proteome</keyword>
<dbReference type="RefSeq" id="XP_019859206.1">
    <property type="nucleotide sequence ID" value="XM_020003647.1"/>
</dbReference>
<name>A0AAN0JQ81_AMPQE</name>
<feature type="chain" id="PRO_5042944601" evidence="2">
    <location>
        <begin position="21"/>
        <end position="234"/>
    </location>
</feature>
<keyword evidence="2" id="KW-0732">Signal</keyword>
<reference evidence="3" key="2">
    <citation type="submission" date="2024-06" db="UniProtKB">
        <authorList>
            <consortium name="EnsemblMetazoa"/>
        </authorList>
    </citation>
    <scope>IDENTIFICATION</scope>
</reference>
<feature type="compositionally biased region" description="Low complexity" evidence="1">
    <location>
        <begin position="111"/>
        <end position="121"/>
    </location>
</feature>
<evidence type="ECO:0000313" key="3">
    <source>
        <dbReference type="EnsemblMetazoa" id="XP_019859206.1"/>
    </source>
</evidence>